<dbReference type="PROSITE" id="PS51883">
    <property type="entry name" value="OBG"/>
    <property type="match status" value="1"/>
</dbReference>
<dbReference type="PROSITE" id="PS51881">
    <property type="entry name" value="OCT"/>
    <property type="match status" value="1"/>
</dbReference>
<evidence type="ECO:0000256" key="2">
    <source>
        <dbReference type="ARBA" id="ARBA00007699"/>
    </source>
</evidence>
<dbReference type="InterPro" id="IPR031167">
    <property type="entry name" value="G_OBG"/>
</dbReference>
<evidence type="ECO:0000259" key="11">
    <source>
        <dbReference type="PROSITE" id="PS51881"/>
    </source>
</evidence>
<dbReference type="InterPro" id="IPR045086">
    <property type="entry name" value="OBG_GTPase"/>
</dbReference>
<dbReference type="Pfam" id="PF01018">
    <property type="entry name" value="GTP1_OBG"/>
    <property type="match status" value="1"/>
</dbReference>
<feature type="binding site" evidence="9">
    <location>
        <position position="191"/>
    </location>
    <ligand>
        <name>Mg(2+)</name>
        <dbReference type="ChEBI" id="CHEBI:18420"/>
    </ligand>
</feature>
<evidence type="ECO:0000313" key="13">
    <source>
        <dbReference type="EMBL" id="BED93017.1"/>
    </source>
</evidence>
<feature type="binding site" evidence="9">
    <location>
        <begin position="280"/>
        <end position="283"/>
    </location>
    <ligand>
        <name>GTP</name>
        <dbReference type="ChEBI" id="CHEBI:37565"/>
    </ligand>
</feature>
<evidence type="ECO:0000256" key="4">
    <source>
        <dbReference type="ARBA" id="ARBA00022723"/>
    </source>
</evidence>
<dbReference type="HAMAP" id="MF_01454">
    <property type="entry name" value="GTPase_Obg"/>
    <property type="match status" value="1"/>
</dbReference>
<keyword evidence="3 9" id="KW-0963">Cytoplasm</keyword>
<accession>A0AA48I3E2</accession>
<dbReference type="InterPro" id="IPR006169">
    <property type="entry name" value="GTP1_OBG_dom"/>
</dbReference>
<dbReference type="NCBIfam" id="NF008955">
    <property type="entry name" value="PRK12297.1"/>
    <property type="match status" value="1"/>
</dbReference>
<dbReference type="EMBL" id="AP027925">
    <property type="protein sequence ID" value="BED93017.1"/>
    <property type="molecule type" value="Genomic_DNA"/>
</dbReference>
<dbReference type="EC" id="3.6.5.-" evidence="9"/>
<dbReference type="InterPro" id="IPR014100">
    <property type="entry name" value="GTP-bd_Obg/CgtA"/>
</dbReference>
<keyword evidence="8 9" id="KW-0342">GTP-binding</keyword>
<dbReference type="NCBIfam" id="TIGR03595">
    <property type="entry name" value="Obg_CgtA_exten"/>
    <property type="match status" value="1"/>
</dbReference>
<proteinExistence type="inferred from homology"/>
<dbReference type="Gene3D" id="3.30.300.350">
    <property type="entry name" value="GTP-binding protein OBG, C-terminal domain"/>
    <property type="match status" value="1"/>
</dbReference>
<feature type="domain" description="OBG-type G" evidence="10">
    <location>
        <begin position="158"/>
        <end position="327"/>
    </location>
</feature>
<dbReference type="SUPFAM" id="SSF102741">
    <property type="entry name" value="Obg GTP-binding protein C-terminal domain"/>
    <property type="match status" value="1"/>
</dbReference>
<dbReference type="InterPro" id="IPR006073">
    <property type="entry name" value="GTP-bd"/>
</dbReference>
<keyword evidence="7 9" id="KW-0460">Magnesium</keyword>
<dbReference type="SUPFAM" id="SSF52540">
    <property type="entry name" value="P-loop containing nucleoside triphosphate hydrolases"/>
    <property type="match status" value="1"/>
</dbReference>
<dbReference type="NCBIfam" id="TIGR02729">
    <property type="entry name" value="Obg_CgtA"/>
    <property type="match status" value="1"/>
</dbReference>
<gene>
    <name evidence="9" type="primary">obg</name>
    <name evidence="13" type="ORF">RsTaC01_0957</name>
</gene>
<keyword evidence="6 9" id="KW-0378">Hydrolase</keyword>
<dbReference type="PANTHER" id="PTHR11702">
    <property type="entry name" value="DEVELOPMENTALLY REGULATED GTP-BINDING PROTEIN-RELATED"/>
    <property type="match status" value="1"/>
</dbReference>
<evidence type="ECO:0000259" key="10">
    <source>
        <dbReference type="PROSITE" id="PS51710"/>
    </source>
</evidence>
<feature type="binding site" evidence="9">
    <location>
        <begin position="210"/>
        <end position="213"/>
    </location>
    <ligand>
        <name>GTP</name>
        <dbReference type="ChEBI" id="CHEBI:37565"/>
    </ligand>
</feature>
<dbReference type="PRINTS" id="PR00326">
    <property type="entry name" value="GTP1OBG"/>
</dbReference>
<protein>
    <recommendedName>
        <fullName evidence="9">GTPase Obg</fullName>
        <ecNumber evidence="9">3.6.5.-</ecNumber>
    </recommendedName>
    <alternativeName>
        <fullName evidence="9">GTP-binding protein Obg</fullName>
    </alternativeName>
</protein>
<dbReference type="SUPFAM" id="SSF82051">
    <property type="entry name" value="Obg GTP-binding protein N-terminal domain"/>
    <property type="match status" value="1"/>
</dbReference>
<dbReference type="InterPro" id="IPR036726">
    <property type="entry name" value="GTP1_OBG_dom_sf"/>
</dbReference>
<organism evidence="13">
    <name type="scientific">Candidatus Paraimprobicoccus trichonymphae</name>
    <dbReference type="NCBI Taxonomy" id="3033793"/>
    <lineage>
        <taxon>Bacteria</taxon>
        <taxon>Bacillati</taxon>
        <taxon>Bacillota</taxon>
        <taxon>Clostridia</taxon>
        <taxon>Candidatus Paraimprobicoccus</taxon>
    </lineage>
</organism>
<feature type="binding site" evidence="9">
    <location>
        <begin position="308"/>
        <end position="310"/>
    </location>
    <ligand>
        <name>GTP</name>
        <dbReference type="ChEBI" id="CHEBI:37565"/>
    </ligand>
</feature>
<feature type="domain" description="Obg" evidence="12">
    <location>
        <begin position="1"/>
        <end position="157"/>
    </location>
</feature>
<evidence type="ECO:0000256" key="9">
    <source>
        <dbReference type="HAMAP-Rule" id="MF_01454"/>
    </source>
</evidence>
<dbReference type="Pfam" id="PF09269">
    <property type="entry name" value="DUF1967"/>
    <property type="match status" value="1"/>
</dbReference>
<dbReference type="GO" id="GO:0000287">
    <property type="term" value="F:magnesium ion binding"/>
    <property type="evidence" value="ECO:0007669"/>
    <property type="project" value="InterPro"/>
</dbReference>
<dbReference type="Gene3D" id="2.70.210.12">
    <property type="entry name" value="GTP1/OBG domain"/>
    <property type="match status" value="1"/>
</dbReference>
<dbReference type="AlphaFoldDB" id="A0AA48I3E2"/>
<dbReference type="PANTHER" id="PTHR11702:SF31">
    <property type="entry name" value="MITOCHONDRIAL RIBOSOME-ASSOCIATED GTPASE 2"/>
    <property type="match status" value="1"/>
</dbReference>
<dbReference type="InterPro" id="IPR006074">
    <property type="entry name" value="GTP1-OBG_CS"/>
</dbReference>
<comment type="function">
    <text evidence="9">An essential GTPase which binds GTP, GDP and possibly (p)ppGpp with moderate affinity, with high nucleotide exchange rates and a fairly low GTP hydrolysis rate. Plays a role in control of the cell cycle, stress response, ribosome biogenesis and in those bacteria that undergo differentiation, in morphogenesis control.</text>
</comment>
<feature type="domain" description="OCT" evidence="11">
    <location>
        <begin position="334"/>
        <end position="421"/>
    </location>
</feature>
<feature type="binding site" evidence="9">
    <location>
        <begin position="189"/>
        <end position="193"/>
    </location>
    <ligand>
        <name>GTP</name>
        <dbReference type="ChEBI" id="CHEBI:37565"/>
    </ligand>
</feature>
<reference evidence="13" key="1">
    <citation type="journal article" date="2023" name="ISME J.">
        <title>Emergence of putative energy parasites within Clostridia revealed by genome analysis of a novel endosymbiotic clade.</title>
        <authorList>
            <person name="Takahashi K."/>
            <person name="Kuwahara H."/>
            <person name="Horikawa Y."/>
            <person name="Izawa K."/>
            <person name="Kato D."/>
            <person name="Inagaki T."/>
            <person name="Yuki M."/>
            <person name="Ohkuma M."/>
            <person name="Hongoh Y."/>
        </authorList>
    </citation>
    <scope>NUCLEOTIDE SEQUENCE</scope>
    <source>
        <strain evidence="13">RsTa-C01</strain>
    </source>
</reference>
<dbReference type="GO" id="GO:0003924">
    <property type="term" value="F:GTPase activity"/>
    <property type="evidence" value="ECO:0007669"/>
    <property type="project" value="UniProtKB-UniRule"/>
</dbReference>
<comment type="cofactor">
    <cofactor evidence="1 9">
        <name>Mg(2+)</name>
        <dbReference type="ChEBI" id="CHEBI:18420"/>
    </cofactor>
</comment>
<evidence type="ECO:0000256" key="5">
    <source>
        <dbReference type="ARBA" id="ARBA00022741"/>
    </source>
</evidence>
<comment type="similarity">
    <text evidence="2 9">Belongs to the TRAFAC class OBG-HflX-like GTPase superfamily. OBG GTPase family.</text>
</comment>
<evidence type="ECO:0000256" key="6">
    <source>
        <dbReference type="ARBA" id="ARBA00022801"/>
    </source>
</evidence>
<feature type="binding site" evidence="9">
    <location>
        <begin position="164"/>
        <end position="171"/>
    </location>
    <ligand>
        <name>GTP</name>
        <dbReference type="ChEBI" id="CHEBI:37565"/>
    </ligand>
</feature>
<dbReference type="Pfam" id="PF01926">
    <property type="entry name" value="MMR_HSR1"/>
    <property type="match status" value="1"/>
</dbReference>
<evidence type="ECO:0000256" key="3">
    <source>
        <dbReference type="ARBA" id="ARBA00022490"/>
    </source>
</evidence>
<dbReference type="PROSITE" id="PS00905">
    <property type="entry name" value="GTP1_OBG"/>
    <property type="match status" value="1"/>
</dbReference>
<sequence>MFVDNVRIYVKAGDGGLGAVSFHRDKSTAYGGPDGGNGGNGGNVIFRADNNLSTLSDFRYKKKFIAQNGENGESAKKAGKRGEDLVIKVPIGTLIKNQKTGNLIFDISDFENYILAKGGRGGFGNMNFANSVRQSPRFAKSNTKGEEFDLTLELKLLADVGIIGYPNVGKSTFISIVSNAKPEIANYHFTTLSPKLGVVKNGDKSFVLADIPGLIKGAWEGLGLGHEFLKHIERCRLLLHVLDISESENRDFIEDFETINLELKKFNKSLLNLPMIVLGNKLDMSSEEKINKFRNYMKIKNYDFFEISAINKTNLKLVLNKISELLNNLPNIKIFDPDIEDFKRFENSDGKIEIIKKGTIYEINSERLYKLINSINFDDYDSMNYFQNTIVKFGVSDMLKKSGAKNGDTIKINDIEFEYFE</sequence>
<dbReference type="Gene3D" id="3.40.50.300">
    <property type="entry name" value="P-loop containing nucleotide triphosphate hydrolases"/>
    <property type="match status" value="1"/>
</dbReference>
<name>A0AA48I3E2_9FIRM</name>
<dbReference type="PROSITE" id="PS51710">
    <property type="entry name" value="G_OBG"/>
    <property type="match status" value="1"/>
</dbReference>
<dbReference type="GO" id="GO:0005737">
    <property type="term" value="C:cytoplasm"/>
    <property type="evidence" value="ECO:0007669"/>
    <property type="project" value="UniProtKB-SubCell"/>
</dbReference>
<keyword evidence="5 9" id="KW-0547">Nucleotide-binding</keyword>
<dbReference type="NCBIfam" id="NF008954">
    <property type="entry name" value="PRK12296.1"/>
    <property type="match status" value="1"/>
</dbReference>
<dbReference type="InterPro" id="IPR036346">
    <property type="entry name" value="GTP-bd_prot_GTP1/OBG_C_sf"/>
</dbReference>
<dbReference type="KEGG" id="ptrh:RsTaC01_0957"/>
<dbReference type="Proteomes" id="UP001335720">
    <property type="component" value="Chromosome"/>
</dbReference>
<keyword evidence="4 9" id="KW-0479">Metal-binding</keyword>
<comment type="subcellular location">
    <subcellularLocation>
        <location evidence="9">Cytoplasm</location>
    </subcellularLocation>
</comment>
<dbReference type="CDD" id="cd01898">
    <property type="entry name" value="Obg"/>
    <property type="match status" value="1"/>
</dbReference>
<evidence type="ECO:0000256" key="1">
    <source>
        <dbReference type="ARBA" id="ARBA00001946"/>
    </source>
</evidence>
<dbReference type="InterPro" id="IPR027417">
    <property type="entry name" value="P-loop_NTPase"/>
</dbReference>
<evidence type="ECO:0000256" key="8">
    <source>
        <dbReference type="ARBA" id="ARBA00023134"/>
    </source>
</evidence>
<dbReference type="InterPro" id="IPR015349">
    <property type="entry name" value="OCT_dom"/>
</dbReference>
<dbReference type="GO" id="GO:0042254">
    <property type="term" value="P:ribosome biogenesis"/>
    <property type="evidence" value="ECO:0007669"/>
    <property type="project" value="UniProtKB-UniRule"/>
</dbReference>
<dbReference type="GO" id="GO:0005525">
    <property type="term" value="F:GTP binding"/>
    <property type="evidence" value="ECO:0007669"/>
    <property type="project" value="UniProtKB-UniRule"/>
</dbReference>
<dbReference type="FunFam" id="2.70.210.12:FF:000001">
    <property type="entry name" value="GTPase Obg"/>
    <property type="match status" value="1"/>
</dbReference>
<evidence type="ECO:0000256" key="7">
    <source>
        <dbReference type="ARBA" id="ARBA00022842"/>
    </source>
</evidence>
<feature type="binding site" evidence="9">
    <location>
        <position position="171"/>
    </location>
    <ligand>
        <name>Mg(2+)</name>
        <dbReference type="ChEBI" id="CHEBI:18420"/>
    </ligand>
</feature>
<evidence type="ECO:0000259" key="12">
    <source>
        <dbReference type="PROSITE" id="PS51883"/>
    </source>
</evidence>
<dbReference type="NCBIfam" id="NF008956">
    <property type="entry name" value="PRK12299.1"/>
    <property type="match status" value="1"/>
</dbReference>
<comment type="subunit">
    <text evidence="9">Monomer.</text>
</comment>